<reference evidence="3 4" key="1">
    <citation type="submission" date="2024-03" db="EMBL/GenBank/DDBJ databases">
        <title>Actinomycetospora sp. OC33-EN06, a novel actinomycete isolated from wild orchid (Aerides multiflora).</title>
        <authorList>
            <person name="Suriyachadkun C."/>
        </authorList>
    </citation>
    <scope>NUCLEOTIDE SEQUENCE [LARGE SCALE GENOMIC DNA]</scope>
    <source>
        <strain evidence="3 4">OC33-EN06</strain>
    </source>
</reference>
<feature type="compositionally biased region" description="Low complexity" evidence="2">
    <location>
        <begin position="37"/>
        <end position="51"/>
    </location>
</feature>
<sequence>MTETVVPPESDASDGPAAERVGVRVRIVLLIDRILGRPLTGTGPRATTPAAEVPEGPAADPASEPSGEQPATGANETPAGGPAEDPVTPAAPPDGQWVDLAKSCVDLFDELDRSVGEEGEGSAEAEHVMLRLAEILERSGVEIIDGEVAFDRRRHRNIDPTVRAATEAPLTETVRPGFAIGSRILRQARVRVAQADER</sequence>
<comment type="caution">
    <text evidence="3">The sequence shown here is derived from an EMBL/GenBank/DDBJ whole genome shotgun (WGS) entry which is preliminary data.</text>
</comment>
<gene>
    <name evidence="3" type="primary">grpE</name>
    <name evidence="3" type="ORF">WCD41_15955</name>
</gene>
<feature type="region of interest" description="Disordered" evidence="2">
    <location>
        <begin position="1"/>
        <end position="21"/>
    </location>
</feature>
<dbReference type="EMBL" id="JBBEGL010000004">
    <property type="protein sequence ID" value="MEJ2887955.1"/>
    <property type="molecule type" value="Genomic_DNA"/>
</dbReference>
<evidence type="ECO:0000313" key="4">
    <source>
        <dbReference type="Proteomes" id="UP001370100"/>
    </source>
</evidence>
<proteinExistence type="predicted"/>
<keyword evidence="4" id="KW-1185">Reference proteome</keyword>
<evidence type="ECO:0000313" key="3">
    <source>
        <dbReference type="EMBL" id="MEJ2887955.1"/>
    </source>
</evidence>
<dbReference type="Proteomes" id="UP001370100">
    <property type="component" value="Unassembled WGS sequence"/>
</dbReference>
<name>A0ABU8N7L7_9PSEU</name>
<evidence type="ECO:0000256" key="1">
    <source>
        <dbReference type="ARBA" id="ARBA00023186"/>
    </source>
</evidence>
<evidence type="ECO:0000256" key="2">
    <source>
        <dbReference type="SAM" id="MobiDB-lite"/>
    </source>
</evidence>
<feature type="region of interest" description="Disordered" evidence="2">
    <location>
        <begin position="37"/>
        <end position="98"/>
    </location>
</feature>
<dbReference type="InterPro" id="IPR000740">
    <property type="entry name" value="GrpE"/>
</dbReference>
<dbReference type="InterPro" id="IPR009012">
    <property type="entry name" value="GrpE_head"/>
</dbReference>
<keyword evidence="1" id="KW-0143">Chaperone</keyword>
<accession>A0ABU8N7L7</accession>
<organism evidence="3 4">
    <name type="scientific">Actinomycetospora aeridis</name>
    <dbReference type="NCBI Taxonomy" id="3129231"/>
    <lineage>
        <taxon>Bacteria</taxon>
        <taxon>Bacillati</taxon>
        <taxon>Actinomycetota</taxon>
        <taxon>Actinomycetes</taxon>
        <taxon>Pseudonocardiales</taxon>
        <taxon>Pseudonocardiaceae</taxon>
        <taxon>Actinomycetospora</taxon>
    </lineage>
</organism>
<dbReference type="Gene3D" id="2.30.22.10">
    <property type="entry name" value="Head domain of nucleotide exchange factor GrpE"/>
    <property type="match status" value="1"/>
</dbReference>
<dbReference type="RefSeq" id="WP_337714445.1">
    <property type="nucleotide sequence ID" value="NZ_JBBEGL010000004.1"/>
</dbReference>
<dbReference type="Pfam" id="PF01025">
    <property type="entry name" value="GrpE"/>
    <property type="match status" value="1"/>
</dbReference>
<protein>
    <submittedName>
        <fullName evidence="3">Nucleotide exchange factor GrpE</fullName>
    </submittedName>
</protein>